<dbReference type="AlphaFoldDB" id="A0A679GPA9"/>
<sequence>MAARKDRRAKSAGRSSMPGPYSAIPHALQDTDDFRLLSGGAIKVLLGLIRQYRGQNNGDLSASFTQAKLWGINSKTTLAKALDELQTRNLIVRTREGRFIKPGGCCALYALTWQPINECDGKLEVAATVTAPRKLSLERAIGKSAA</sequence>
<dbReference type="EMBL" id="AP022642">
    <property type="protein sequence ID" value="BCA30158.1"/>
    <property type="molecule type" value="Genomic_DNA"/>
</dbReference>
<name>A0A679GPA9_9GAMM</name>
<evidence type="ECO:0000313" key="2">
    <source>
        <dbReference type="EMBL" id="BCA30158.1"/>
    </source>
</evidence>
<dbReference type="KEGG" id="poj:PtoMrB4_41350"/>
<evidence type="ECO:0000256" key="1">
    <source>
        <dbReference type="SAM" id="MobiDB-lite"/>
    </source>
</evidence>
<dbReference type="Proteomes" id="UP000501237">
    <property type="component" value="Chromosome"/>
</dbReference>
<evidence type="ECO:0000313" key="3">
    <source>
        <dbReference type="Proteomes" id="UP000501237"/>
    </source>
</evidence>
<protein>
    <submittedName>
        <fullName evidence="2">Uncharacterized protein</fullName>
    </submittedName>
</protein>
<reference evidence="2 3" key="1">
    <citation type="journal article" date="2020" name="Microbiol. Resour. Announc.">
        <title>Complete genome sequence of Pseudomonas otitidis strain MrB4, isolated from Lake Biwa in Japan.</title>
        <authorList>
            <person name="Miyazaki K."/>
            <person name="Hase E."/>
            <person name="Maruya T."/>
        </authorList>
    </citation>
    <scope>NUCLEOTIDE SEQUENCE [LARGE SCALE GENOMIC DNA]</scope>
    <source>
        <strain evidence="2 3">MrB4</strain>
    </source>
</reference>
<proteinExistence type="predicted"/>
<feature type="compositionally biased region" description="Basic residues" evidence="1">
    <location>
        <begin position="1"/>
        <end position="11"/>
    </location>
</feature>
<gene>
    <name evidence="2" type="ORF">PtoMrB4_41350</name>
</gene>
<organism evidence="2 3">
    <name type="scientific">Metapseudomonas otitidis</name>
    <dbReference type="NCBI Taxonomy" id="319939"/>
    <lineage>
        <taxon>Bacteria</taxon>
        <taxon>Pseudomonadati</taxon>
        <taxon>Pseudomonadota</taxon>
        <taxon>Gammaproteobacteria</taxon>
        <taxon>Pseudomonadales</taxon>
        <taxon>Pseudomonadaceae</taxon>
        <taxon>Metapseudomonas</taxon>
    </lineage>
</organism>
<accession>A0A679GPA9</accession>
<feature type="region of interest" description="Disordered" evidence="1">
    <location>
        <begin position="1"/>
        <end position="22"/>
    </location>
</feature>